<dbReference type="GO" id="GO:0005886">
    <property type="term" value="C:plasma membrane"/>
    <property type="evidence" value="ECO:0007669"/>
    <property type="project" value="TreeGrafter"/>
</dbReference>
<protein>
    <submittedName>
        <fullName evidence="4">Capsular exopolysaccharide family</fullName>
    </submittedName>
</protein>
<dbReference type="Proteomes" id="UP000182409">
    <property type="component" value="Unassembled WGS sequence"/>
</dbReference>
<evidence type="ECO:0000313" key="5">
    <source>
        <dbReference type="Proteomes" id="UP000182409"/>
    </source>
</evidence>
<dbReference type="PANTHER" id="PTHR32309">
    <property type="entry name" value="TYROSINE-PROTEIN KINASE"/>
    <property type="match status" value="1"/>
</dbReference>
<dbReference type="Pfam" id="PF01656">
    <property type="entry name" value="CbiA"/>
    <property type="match status" value="1"/>
</dbReference>
<dbReference type="GO" id="GO:0004713">
    <property type="term" value="F:protein tyrosine kinase activity"/>
    <property type="evidence" value="ECO:0007669"/>
    <property type="project" value="TreeGrafter"/>
</dbReference>
<dbReference type="NCBIfam" id="TIGR01007">
    <property type="entry name" value="eps_fam"/>
    <property type="match status" value="1"/>
</dbReference>
<evidence type="ECO:0000259" key="3">
    <source>
        <dbReference type="Pfam" id="PF01656"/>
    </source>
</evidence>
<dbReference type="InterPro" id="IPR027417">
    <property type="entry name" value="P-loop_NTPase"/>
</dbReference>
<name>A0A1H4JQ21_9BACT</name>
<keyword evidence="2" id="KW-0067">ATP-binding</keyword>
<evidence type="ECO:0000256" key="2">
    <source>
        <dbReference type="ARBA" id="ARBA00022840"/>
    </source>
</evidence>
<dbReference type="InterPro" id="IPR050445">
    <property type="entry name" value="Bact_polysacc_biosynth/exp"/>
</dbReference>
<dbReference type="EMBL" id="FNSD01000001">
    <property type="protein sequence ID" value="SEB47702.1"/>
    <property type="molecule type" value="Genomic_DNA"/>
</dbReference>
<keyword evidence="1" id="KW-0547">Nucleotide-binding</keyword>
<dbReference type="CDD" id="cd05387">
    <property type="entry name" value="BY-kinase"/>
    <property type="match status" value="1"/>
</dbReference>
<dbReference type="InterPro" id="IPR005702">
    <property type="entry name" value="Wzc-like_C"/>
</dbReference>
<accession>A0A1H4JQ21</accession>
<organism evidence="4 5">
    <name type="scientific">Terriglobus roseus</name>
    <dbReference type="NCBI Taxonomy" id="392734"/>
    <lineage>
        <taxon>Bacteria</taxon>
        <taxon>Pseudomonadati</taxon>
        <taxon>Acidobacteriota</taxon>
        <taxon>Terriglobia</taxon>
        <taxon>Terriglobales</taxon>
        <taxon>Acidobacteriaceae</taxon>
        <taxon>Terriglobus</taxon>
    </lineage>
</organism>
<sequence length="311" mass="33952">MSKIYEALLRAEWERLTPEEQKEYDLNPDAFPSIASIMGRTETSASIGSMTDEAQAVLEHHRASRPLGNVRRATWKPDLEKLPALQSRSAFTEQFRSLRSRLYEYRGFNKLKTVLVSSGMPKEGKTFVAANLALSLARYKNNRVLLIDGDLRRNSLHTLLGCSASPGLSTYLSGDATALEVMQRSDLEPEPDSEHPPVLSALTFIAGGAGGDAAADLSGNSRFAELIRFVSPHFDWIIVDSSPVNVVSDAVNLAPACDGVLLVVRGGQTPYESAQRAQKEFATANLLGVVLNGVENVPHQAYYGYGTEPEK</sequence>
<dbReference type="InterPro" id="IPR002586">
    <property type="entry name" value="CobQ/CobB/MinD/ParA_Nub-bd_dom"/>
</dbReference>
<dbReference type="PANTHER" id="PTHR32309:SF13">
    <property type="entry name" value="FERRIC ENTEROBACTIN TRANSPORT PROTEIN FEPE"/>
    <property type="match status" value="1"/>
</dbReference>
<dbReference type="SUPFAM" id="SSF52540">
    <property type="entry name" value="P-loop containing nucleoside triphosphate hydrolases"/>
    <property type="match status" value="1"/>
</dbReference>
<evidence type="ECO:0000313" key="4">
    <source>
        <dbReference type="EMBL" id="SEB47702.1"/>
    </source>
</evidence>
<dbReference type="AlphaFoldDB" id="A0A1H4JQ21"/>
<dbReference type="RefSeq" id="WP_074652381.1">
    <property type="nucleotide sequence ID" value="NZ_FNSD01000001.1"/>
</dbReference>
<proteinExistence type="predicted"/>
<evidence type="ECO:0000256" key="1">
    <source>
        <dbReference type="ARBA" id="ARBA00022741"/>
    </source>
</evidence>
<dbReference type="Gene3D" id="3.40.50.300">
    <property type="entry name" value="P-loop containing nucleotide triphosphate hydrolases"/>
    <property type="match status" value="1"/>
</dbReference>
<feature type="domain" description="CobQ/CobB/MinD/ParA nucleotide binding" evidence="3">
    <location>
        <begin position="122"/>
        <end position="297"/>
    </location>
</feature>
<gene>
    <name evidence="4" type="ORF">SAMN05443244_0717</name>
</gene>
<dbReference type="GO" id="GO:0005524">
    <property type="term" value="F:ATP binding"/>
    <property type="evidence" value="ECO:0007669"/>
    <property type="project" value="UniProtKB-KW"/>
</dbReference>
<dbReference type="OrthoDB" id="9775724at2"/>
<reference evidence="4 5" key="1">
    <citation type="submission" date="2016-10" db="EMBL/GenBank/DDBJ databases">
        <authorList>
            <person name="de Groot N.N."/>
        </authorList>
    </citation>
    <scope>NUCLEOTIDE SEQUENCE [LARGE SCALE GENOMIC DNA]</scope>
    <source>
        <strain evidence="4 5">AB35.6</strain>
    </source>
</reference>